<dbReference type="SUPFAM" id="SSF52172">
    <property type="entry name" value="CheY-like"/>
    <property type="match status" value="1"/>
</dbReference>
<dbReference type="PANTHER" id="PTHR48111">
    <property type="entry name" value="REGULATOR OF RPOS"/>
    <property type="match status" value="1"/>
</dbReference>
<dbReference type="GO" id="GO:0005829">
    <property type="term" value="C:cytosol"/>
    <property type="evidence" value="ECO:0007669"/>
    <property type="project" value="TreeGrafter"/>
</dbReference>
<dbReference type="Gene3D" id="3.40.50.2300">
    <property type="match status" value="1"/>
</dbReference>
<evidence type="ECO:0000256" key="5">
    <source>
        <dbReference type="ARBA" id="ARBA00023159"/>
    </source>
</evidence>
<evidence type="ECO:0000256" key="7">
    <source>
        <dbReference type="PROSITE-ProRule" id="PRU00169"/>
    </source>
</evidence>
<dbReference type="CDD" id="cd00383">
    <property type="entry name" value="trans_reg_C"/>
    <property type="match status" value="1"/>
</dbReference>
<dbReference type="InterPro" id="IPR036388">
    <property type="entry name" value="WH-like_DNA-bd_sf"/>
</dbReference>
<evidence type="ECO:0000256" key="8">
    <source>
        <dbReference type="PROSITE-ProRule" id="PRU01091"/>
    </source>
</evidence>
<dbReference type="GO" id="GO:0000156">
    <property type="term" value="F:phosphorelay response regulator activity"/>
    <property type="evidence" value="ECO:0007669"/>
    <property type="project" value="TreeGrafter"/>
</dbReference>
<keyword evidence="6" id="KW-0804">Transcription</keyword>
<dbReference type="FunFam" id="1.10.10.10:FF:000018">
    <property type="entry name" value="DNA-binding response regulator ResD"/>
    <property type="match status" value="1"/>
</dbReference>
<evidence type="ECO:0000259" key="10">
    <source>
        <dbReference type="PROSITE" id="PS51755"/>
    </source>
</evidence>
<evidence type="ECO:0000256" key="1">
    <source>
        <dbReference type="ARBA" id="ARBA00022553"/>
    </source>
</evidence>
<reference evidence="12" key="1">
    <citation type="submission" date="2016-12" db="EMBL/GenBank/DDBJ databases">
        <authorList>
            <person name="Jung M.Y."/>
            <person name="Lee S.H."/>
        </authorList>
    </citation>
    <scope>NUCLEOTIDE SEQUENCE [LARGE SCALE GENOMIC DNA]</scope>
    <source>
        <strain evidence="12">WiKim39</strain>
    </source>
</reference>
<dbReference type="EMBL" id="CP019323">
    <property type="protein sequence ID" value="APX71126.1"/>
    <property type="molecule type" value="Genomic_DNA"/>
</dbReference>
<feature type="DNA-binding region" description="OmpR/PhoB-type" evidence="8">
    <location>
        <begin position="137"/>
        <end position="236"/>
    </location>
</feature>
<proteinExistence type="predicted"/>
<dbReference type="Gene3D" id="1.10.10.10">
    <property type="entry name" value="Winged helix-like DNA-binding domain superfamily/Winged helix DNA-binding domain"/>
    <property type="match status" value="1"/>
</dbReference>
<dbReference type="InterPro" id="IPR001789">
    <property type="entry name" value="Sig_transdc_resp-reg_receiver"/>
</dbReference>
<dbReference type="Proteomes" id="UP000187499">
    <property type="component" value="Chromosome"/>
</dbReference>
<evidence type="ECO:0000256" key="6">
    <source>
        <dbReference type="ARBA" id="ARBA00023163"/>
    </source>
</evidence>
<organism evidence="11 12">
    <name type="scientific">Companilactobacillus allii</name>
    <dbReference type="NCBI Taxonomy" id="1847728"/>
    <lineage>
        <taxon>Bacteria</taxon>
        <taxon>Bacillati</taxon>
        <taxon>Bacillota</taxon>
        <taxon>Bacilli</taxon>
        <taxon>Lactobacillales</taxon>
        <taxon>Lactobacillaceae</taxon>
        <taxon>Companilactobacillus</taxon>
    </lineage>
</organism>
<keyword evidence="12" id="KW-1185">Reference proteome</keyword>
<dbReference type="InterPro" id="IPR001867">
    <property type="entry name" value="OmpR/PhoB-type_DNA-bd"/>
</dbReference>
<dbReference type="Pfam" id="PF00486">
    <property type="entry name" value="Trans_reg_C"/>
    <property type="match status" value="1"/>
</dbReference>
<accession>A0A1P8PZX8</accession>
<evidence type="ECO:0000256" key="4">
    <source>
        <dbReference type="ARBA" id="ARBA00023125"/>
    </source>
</evidence>
<sequence length="244" mass="28314">MRPLVLLSKNLPLFIEMNSYCNSQGWFIHNMTSPQKTVEMVDNNNVSGLIWDLATTDLQTSLEILEKIRNKVDGPIIVLSPIKKRNERKLFYDINVDSYLVAPLEYPELIAKFKQLFWVYDKFAVNEARKQLSRDTNTTVKCHDLSIDLKHYRVSQSGNDLGLTPKEFSILWYLMQHRGQVLSRDQLIAGVWGYDNAGSTRTIDIHISHLRDKLEKNPQEPQWIKTVRGFGYILNNDYPLVSVE</sequence>
<dbReference type="STRING" id="1847728.BTM29_00540"/>
<keyword evidence="4 8" id="KW-0238">DNA-binding</keyword>
<evidence type="ECO:0000256" key="2">
    <source>
        <dbReference type="ARBA" id="ARBA00023012"/>
    </source>
</evidence>
<keyword evidence="5" id="KW-0010">Activator</keyword>
<dbReference type="GO" id="GO:0006355">
    <property type="term" value="P:regulation of DNA-templated transcription"/>
    <property type="evidence" value="ECO:0007669"/>
    <property type="project" value="InterPro"/>
</dbReference>
<evidence type="ECO:0000313" key="11">
    <source>
        <dbReference type="EMBL" id="APX71126.1"/>
    </source>
</evidence>
<evidence type="ECO:0000259" key="9">
    <source>
        <dbReference type="PROSITE" id="PS50110"/>
    </source>
</evidence>
<dbReference type="SUPFAM" id="SSF46894">
    <property type="entry name" value="C-terminal effector domain of the bipartite response regulators"/>
    <property type="match status" value="1"/>
</dbReference>
<name>A0A1P8PZX8_9LACO</name>
<dbReference type="PANTHER" id="PTHR48111:SF1">
    <property type="entry name" value="TWO-COMPONENT RESPONSE REGULATOR ORR33"/>
    <property type="match status" value="1"/>
</dbReference>
<keyword evidence="1 7" id="KW-0597">Phosphoprotein</keyword>
<dbReference type="InterPro" id="IPR016032">
    <property type="entry name" value="Sig_transdc_resp-reg_C-effctor"/>
</dbReference>
<feature type="modified residue" description="4-aspartylphosphate" evidence="7">
    <location>
        <position position="57"/>
    </location>
</feature>
<dbReference type="GO" id="GO:0000976">
    <property type="term" value="F:transcription cis-regulatory region binding"/>
    <property type="evidence" value="ECO:0007669"/>
    <property type="project" value="TreeGrafter"/>
</dbReference>
<dbReference type="PROSITE" id="PS51755">
    <property type="entry name" value="OMPR_PHOB"/>
    <property type="match status" value="1"/>
</dbReference>
<keyword evidence="2" id="KW-0902">Two-component regulatory system</keyword>
<dbReference type="OrthoDB" id="1779039at2"/>
<dbReference type="PROSITE" id="PS50110">
    <property type="entry name" value="RESPONSE_REGULATORY"/>
    <property type="match status" value="1"/>
</dbReference>
<evidence type="ECO:0000313" key="12">
    <source>
        <dbReference type="Proteomes" id="UP000187499"/>
    </source>
</evidence>
<dbReference type="InterPro" id="IPR011006">
    <property type="entry name" value="CheY-like_superfamily"/>
</dbReference>
<feature type="domain" description="Response regulatory" evidence="9">
    <location>
        <begin position="3"/>
        <end position="117"/>
    </location>
</feature>
<dbReference type="GO" id="GO:0032993">
    <property type="term" value="C:protein-DNA complex"/>
    <property type="evidence" value="ECO:0007669"/>
    <property type="project" value="TreeGrafter"/>
</dbReference>
<evidence type="ECO:0000256" key="3">
    <source>
        <dbReference type="ARBA" id="ARBA00023015"/>
    </source>
</evidence>
<keyword evidence="3" id="KW-0805">Transcription regulation</keyword>
<gene>
    <name evidence="11" type="ORF">BTM29_00540</name>
</gene>
<dbReference type="InterPro" id="IPR039420">
    <property type="entry name" value="WalR-like"/>
</dbReference>
<dbReference type="KEGG" id="lalw:BTM29_00540"/>
<feature type="domain" description="OmpR/PhoB-type" evidence="10">
    <location>
        <begin position="137"/>
        <end position="236"/>
    </location>
</feature>
<protein>
    <submittedName>
        <fullName evidence="11">Two-component system response regulator</fullName>
    </submittedName>
</protein>
<dbReference type="SMART" id="SM00862">
    <property type="entry name" value="Trans_reg_C"/>
    <property type="match status" value="1"/>
</dbReference>
<dbReference type="AlphaFoldDB" id="A0A1P8PZX8"/>